<evidence type="ECO:0000256" key="9">
    <source>
        <dbReference type="ARBA" id="ARBA00022840"/>
    </source>
</evidence>
<dbReference type="InterPro" id="IPR036945">
    <property type="entry name" value="DAGK_sf"/>
</dbReference>
<keyword evidence="13" id="KW-0594">Phospholipid biosynthesis</keyword>
<evidence type="ECO:0000256" key="14">
    <source>
        <dbReference type="ARBA" id="ARBA00023264"/>
    </source>
</evidence>
<evidence type="ECO:0000256" key="13">
    <source>
        <dbReference type="ARBA" id="ARBA00023209"/>
    </source>
</evidence>
<keyword evidence="17" id="KW-1185">Reference proteome</keyword>
<evidence type="ECO:0000256" key="3">
    <source>
        <dbReference type="ARBA" id="ARBA00022475"/>
    </source>
</evidence>
<evidence type="ECO:0000256" key="5">
    <source>
        <dbReference type="ARBA" id="ARBA00022679"/>
    </source>
</evidence>
<evidence type="ECO:0000313" key="17">
    <source>
        <dbReference type="Proteomes" id="UP001629156"/>
    </source>
</evidence>
<dbReference type="GO" id="GO:0016301">
    <property type="term" value="F:kinase activity"/>
    <property type="evidence" value="ECO:0007669"/>
    <property type="project" value="UniProtKB-KW"/>
</dbReference>
<reference evidence="16 17" key="1">
    <citation type="submission" date="2024-06" db="EMBL/GenBank/DDBJ databases">
        <authorList>
            <person name="Kaempfer P."/>
            <person name="Viver T."/>
        </authorList>
    </citation>
    <scope>NUCLEOTIDE SEQUENCE [LARGE SCALE GENOMIC DNA]</scope>
    <source>
        <strain evidence="16 17">ST-119</strain>
    </source>
</reference>
<protein>
    <submittedName>
        <fullName evidence="16">Diacylglycerol kinase family protein</fullName>
        <ecNumber evidence="16">2.7.1.-</ecNumber>
    </submittedName>
</protein>
<feature type="transmembrane region" description="Helical" evidence="15">
    <location>
        <begin position="96"/>
        <end position="117"/>
    </location>
</feature>
<evidence type="ECO:0000256" key="6">
    <source>
        <dbReference type="ARBA" id="ARBA00022692"/>
    </source>
</evidence>
<dbReference type="EMBL" id="JBELPZ010000004">
    <property type="protein sequence ID" value="MFL9843981.1"/>
    <property type="molecule type" value="Genomic_DNA"/>
</dbReference>
<name>A0ABW8YUK6_9FLAO</name>
<dbReference type="InterPro" id="IPR000829">
    <property type="entry name" value="DAGK"/>
</dbReference>
<dbReference type="EC" id="2.7.1.-" evidence="16"/>
<keyword evidence="8 16" id="KW-0418">Kinase</keyword>
<feature type="transmembrane region" description="Helical" evidence="15">
    <location>
        <begin position="31"/>
        <end position="50"/>
    </location>
</feature>
<evidence type="ECO:0000256" key="1">
    <source>
        <dbReference type="ARBA" id="ARBA00004651"/>
    </source>
</evidence>
<accession>A0ABW8YUK6</accession>
<keyword evidence="4" id="KW-0444">Lipid biosynthesis</keyword>
<keyword evidence="14" id="KW-1208">Phospholipid metabolism</keyword>
<keyword evidence="12 15" id="KW-0472">Membrane</keyword>
<evidence type="ECO:0000256" key="7">
    <source>
        <dbReference type="ARBA" id="ARBA00022741"/>
    </source>
</evidence>
<evidence type="ECO:0000256" key="2">
    <source>
        <dbReference type="ARBA" id="ARBA00005967"/>
    </source>
</evidence>
<evidence type="ECO:0000256" key="10">
    <source>
        <dbReference type="ARBA" id="ARBA00022989"/>
    </source>
</evidence>
<sequence>MKDHRFAKGRLKSFIYAARGMYKLATTEHSIMLQLVIALLVTAAGFYFNISATEWMVQTMAIGLVLSVEGINTAIEKTTDFIHPDFNKKIGFIKDISAGAVFFAAISAFVTGLIIYYPKFSAIFT</sequence>
<keyword evidence="7" id="KW-0547">Nucleotide-binding</keyword>
<dbReference type="Pfam" id="PF01219">
    <property type="entry name" value="DAGK_prokar"/>
    <property type="match status" value="1"/>
</dbReference>
<gene>
    <name evidence="16" type="ORF">ABS766_06080</name>
</gene>
<evidence type="ECO:0000256" key="8">
    <source>
        <dbReference type="ARBA" id="ARBA00022777"/>
    </source>
</evidence>
<keyword evidence="3" id="KW-1003">Cell membrane</keyword>
<dbReference type="PANTHER" id="PTHR34299:SF1">
    <property type="entry name" value="DIACYLGLYCEROL KINASE"/>
    <property type="match status" value="1"/>
</dbReference>
<proteinExistence type="inferred from homology"/>
<evidence type="ECO:0000256" key="15">
    <source>
        <dbReference type="SAM" id="Phobius"/>
    </source>
</evidence>
<evidence type="ECO:0000313" key="16">
    <source>
        <dbReference type="EMBL" id="MFL9843981.1"/>
    </source>
</evidence>
<comment type="subcellular location">
    <subcellularLocation>
        <location evidence="1">Cell membrane</location>
        <topology evidence="1">Multi-pass membrane protein</topology>
    </subcellularLocation>
</comment>
<dbReference type="RefSeq" id="WP_408084232.1">
    <property type="nucleotide sequence ID" value="NZ_JBELPZ010000004.1"/>
</dbReference>
<organism evidence="16 17">
    <name type="scientific">Flavobacterium rhizosphaerae</name>
    <dbReference type="NCBI Taxonomy" id="3163298"/>
    <lineage>
        <taxon>Bacteria</taxon>
        <taxon>Pseudomonadati</taxon>
        <taxon>Bacteroidota</taxon>
        <taxon>Flavobacteriia</taxon>
        <taxon>Flavobacteriales</taxon>
        <taxon>Flavobacteriaceae</taxon>
        <taxon>Flavobacterium</taxon>
    </lineage>
</organism>
<dbReference type="Proteomes" id="UP001629156">
    <property type="component" value="Unassembled WGS sequence"/>
</dbReference>
<dbReference type="InterPro" id="IPR033717">
    <property type="entry name" value="UDPK"/>
</dbReference>
<keyword evidence="10 15" id="KW-1133">Transmembrane helix</keyword>
<keyword evidence="5 16" id="KW-0808">Transferase</keyword>
<evidence type="ECO:0000256" key="12">
    <source>
        <dbReference type="ARBA" id="ARBA00023136"/>
    </source>
</evidence>
<comment type="similarity">
    <text evidence="2">Belongs to the bacterial diacylglycerol kinase family.</text>
</comment>
<keyword evidence="11" id="KW-0443">Lipid metabolism</keyword>
<evidence type="ECO:0000256" key="11">
    <source>
        <dbReference type="ARBA" id="ARBA00023098"/>
    </source>
</evidence>
<keyword evidence="9" id="KW-0067">ATP-binding</keyword>
<dbReference type="PANTHER" id="PTHR34299">
    <property type="entry name" value="DIACYLGLYCEROL KINASE"/>
    <property type="match status" value="1"/>
</dbReference>
<evidence type="ECO:0000256" key="4">
    <source>
        <dbReference type="ARBA" id="ARBA00022516"/>
    </source>
</evidence>
<dbReference type="CDD" id="cd14265">
    <property type="entry name" value="UDPK_IM_like"/>
    <property type="match status" value="1"/>
</dbReference>
<keyword evidence="6 15" id="KW-0812">Transmembrane</keyword>
<dbReference type="Gene3D" id="1.10.287.3610">
    <property type="match status" value="1"/>
</dbReference>
<comment type="caution">
    <text evidence="16">The sequence shown here is derived from an EMBL/GenBank/DDBJ whole genome shotgun (WGS) entry which is preliminary data.</text>
</comment>